<dbReference type="Gene3D" id="1.10.30.10">
    <property type="entry name" value="High mobility group box domain"/>
    <property type="match status" value="3"/>
</dbReference>
<dbReference type="GO" id="GO:0030154">
    <property type="term" value="P:cell differentiation"/>
    <property type="evidence" value="ECO:0007669"/>
    <property type="project" value="TreeGrafter"/>
</dbReference>
<dbReference type="InterPro" id="IPR036910">
    <property type="entry name" value="HMG_box_dom_sf"/>
</dbReference>
<feature type="region of interest" description="Disordered" evidence="5">
    <location>
        <begin position="252"/>
        <end position="275"/>
    </location>
</feature>
<feature type="compositionally biased region" description="Low complexity" evidence="5">
    <location>
        <begin position="21"/>
        <end position="38"/>
    </location>
</feature>
<protein>
    <submittedName>
        <fullName evidence="7">HMG-box</fullName>
    </submittedName>
</protein>
<organism evidence="7 8">
    <name type="scientific">Piromyces finnis</name>
    <dbReference type="NCBI Taxonomy" id="1754191"/>
    <lineage>
        <taxon>Eukaryota</taxon>
        <taxon>Fungi</taxon>
        <taxon>Fungi incertae sedis</taxon>
        <taxon>Chytridiomycota</taxon>
        <taxon>Chytridiomycota incertae sedis</taxon>
        <taxon>Neocallimastigomycetes</taxon>
        <taxon>Neocallimastigales</taxon>
        <taxon>Neocallimastigaceae</taxon>
        <taxon>Piromyces</taxon>
    </lineage>
</organism>
<keyword evidence="1 3" id="KW-0238">DNA-binding</keyword>
<keyword evidence="2" id="KW-0804">Transcription</keyword>
<feature type="DNA-binding region" description="HMG box" evidence="3">
    <location>
        <begin position="435"/>
        <end position="503"/>
    </location>
</feature>
<feature type="domain" description="HMG box" evidence="6">
    <location>
        <begin position="186"/>
        <end position="254"/>
    </location>
</feature>
<dbReference type="SMART" id="SM00398">
    <property type="entry name" value="HMG"/>
    <property type="match status" value="3"/>
</dbReference>
<dbReference type="AlphaFoldDB" id="A0A1Y1UXC9"/>
<accession>A0A1Y1UXC9</accession>
<dbReference type="STRING" id="1754191.A0A1Y1UXC9"/>
<evidence type="ECO:0000256" key="2">
    <source>
        <dbReference type="ARBA" id="ARBA00023163"/>
    </source>
</evidence>
<evidence type="ECO:0000256" key="1">
    <source>
        <dbReference type="ARBA" id="ARBA00023125"/>
    </source>
</evidence>
<feature type="compositionally biased region" description="Low complexity" evidence="5">
    <location>
        <begin position="166"/>
        <end position="184"/>
    </location>
</feature>
<keyword evidence="3" id="KW-0539">Nucleus</keyword>
<dbReference type="CDD" id="cd00084">
    <property type="entry name" value="HMG-box_SF"/>
    <property type="match status" value="2"/>
</dbReference>
<name>A0A1Y1UXC9_9FUNG</name>
<evidence type="ECO:0000256" key="4">
    <source>
        <dbReference type="SAM" id="Coils"/>
    </source>
</evidence>
<reference evidence="7 8" key="2">
    <citation type="submission" date="2016-08" db="EMBL/GenBank/DDBJ databases">
        <title>Pervasive Adenine N6-methylation of Active Genes in Fungi.</title>
        <authorList>
            <consortium name="DOE Joint Genome Institute"/>
            <person name="Mondo S.J."/>
            <person name="Dannebaum R.O."/>
            <person name="Kuo R.C."/>
            <person name="Labutti K."/>
            <person name="Haridas S."/>
            <person name="Kuo A."/>
            <person name="Salamov A."/>
            <person name="Ahrendt S.R."/>
            <person name="Lipzen A."/>
            <person name="Sullivan W."/>
            <person name="Andreopoulos W.B."/>
            <person name="Clum A."/>
            <person name="Lindquist E."/>
            <person name="Daum C."/>
            <person name="Ramamoorthy G.K."/>
            <person name="Gryganskyi A."/>
            <person name="Culley D."/>
            <person name="Magnuson J.K."/>
            <person name="James T.Y."/>
            <person name="O'Malley M.A."/>
            <person name="Stajich J.E."/>
            <person name="Spatafora J.W."/>
            <person name="Visel A."/>
            <person name="Grigoriev I.V."/>
        </authorList>
    </citation>
    <scope>NUCLEOTIDE SEQUENCE [LARGE SCALE GENOMIC DNA]</scope>
    <source>
        <strain evidence="8">finn</strain>
    </source>
</reference>
<dbReference type="InterPro" id="IPR050140">
    <property type="entry name" value="SRY-related_HMG-box_TF-like"/>
</dbReference>
<evidence type="ECO:0000313" key="8">
    <source>
        <dbReference type="Proteomes" id="UP000193719"/>
    </source>
</evidence>
<proteinExistence type="predicted"/>
<dbReference type="SUPFAM" id="SSF47095">
    <property type="entry name" value="HMG-box"/>
    <property type="match status" value="3"/>
</dbReference>
<dbReference type="OrthoDB" id="1919336at2759"/>
<evidence type="ECO:0000256" key="3">
    <source>
        <dbReference type="PROSITE-ProRule" id="PRU00267"/>
    </source>
</evidence>
<dbReference type="EMBL" id="MCFH01000066">
    <property type="protein sequence ID" value="ORX42342.1"/>
    <property type="molecule type" value="Genomic_DNA"/>
</dbReference>
<comment type="caution">
    <text evidence="7">The sequence shown here is derived from an EMBL/GenBank/DDBJ whole genome shotgun (WGS) entry which is preliminary data.</text>
</comment>
<dbReference type="PROSITE" id="PS50118">
    <property type="entry name" value="HMG_BOX_2"/>
    <property type="match status" value="3"/>
</dbReference>
<feature type="compositionally biased region" description="Polar residues" evidence="5">
    <location>
        <begin position="94"/>
        <end position="127"/>
    </location>
</feature>
<gene>
    <name evidence="7" type="ORF">BCR36DRAFT_587280</name>
</gene>
<dbReference type="PANTHER" id="PTHR10270:SF161">
    <property type="entry name" value="SEX-DETERMINING REGION Y PROTEIN"/>
    <property type="match status" value="1"/>
</dbReference>
<dbReference type="Pfam" id="PF00505">
    <property type="entry name" value="HMG_box"/>
    <property type="match status" value="3"/>
</dbReference>
<dbReference type="GO" id="GO:0005634">
    <property type="term" value="C:nucleus"/>
    <property type="evidence" value="ECO:0007669"/>
    <property type="project" value="UniProtKB-UniRule"/>
</dbReference>
<dbReference type="InterPro" id="IPR009071">
    <property type="entry name" value="HMG_box_dom"/>
</dbReference>
<feature type="region of interest" description="Disordered" evidence="5">
    <location>
        <begin position="21"/>
        <end position="46"/>
    </location>
</feature>
<dbReference type="GO" id="GO:0001228">
    <property type="term" value="F:DNA-binding transcription activator activity, RNA polymerase II-specific"/>
    <property type="evidence" value="ECO:0007669"/>
    <property type="project" value="TreeGrafter"/>
</dbReference>
<keyword evidence="8" id="KW-1185">Reference proteome</keyword>
<feature type="domain" description="HMG box" evidence="6">
    <location>
        <begin position="304"/>
        <end position="372"/>
    </location>
</feature>
<evidence type="ECO:0000256" key="5">
    <source>
        <dbReference type="SAM" id="MobiDB-lite"/>
    </source>
</evidence>
<dbReference type="GO" id="GO:0000978">
    <property type="term" value="F:RNA polymerase II cis-regulatory region sequence-specific DNA binding"/>
    <property type="evidence" value="ECO:0007669"/>
    <property type="project" value="TreeGrafter"/>
</dbReference>
<feature type="region of interest" description="Disordered" evidence="5">
    <location>
        <begin position="94"/>
        <end position="128"/>
    </location>
</feature>
<dbReference type="Proteomes" id="UP000193719">
    <property type="component" value="Unassembled WGS sequence"/>
</dbReference>
<feature type="DNA-binding region" description="HMG box" evidence="3">
    <location>
        <begin position="186"/>
        <end position="254"/>
    </location>
</feature>
<dbReference type="PANTHER" id="PTHR10270">
    <property type="entry name" value="SOX TRANSCRIPTION FACTOR"/>
    <property type="match status" value="1"/>
</dbReference>
<feature type="coiled-coil region" evidence="4">
    <location>
        <begin position="343"/>
        <end position="370"/>
    </location>
</feature>
<feature type="domain" description="HMG box" evidence="6">
    <location>
        <begin position="435"/>
        <end position="503"/>
    </location>
</feature>
<sequence length="521" mass="59951">MFHYNPRILQQQQQQVQFQAQQRQVSQQNASAQNNSPQKNNKLSGITPQSFDLYGVQDTTFLISENAGHVYSQQQQQQQAQQQQLQTYSNASIQREQPQYSQTQAQATFQSIPQESSRPGTHPSFENTHPMMEYLEANQAKNINDSNQAQWNNQQLLNINTNHAVEDSSLSSNNSTPNQSSSNSKIKRPMNAFLIYSVKRRRELSNENPSLTTSEISTILGDEWAKMDPNLKNSFILQAQMLKSNFDSEHPDYVYTRRPNNTRKKKKSNPDNFFPNNGYPMNPYGMYYPYPFSPIPFGYQASAMKQPPNAFLIFNRSIRPKIRDEFPDASISEISRRVSEAWKNLSEEKKDKYYMEAKNLRKEFTNLKRLTKDTKGKDINMNTFLPISQTSNGSSNSSSASNMNYVFPPAMGIPPFAMSPIPKRRLRTPKDPTQPKHPSSAFIFFLREVRPQFAANNPKSDLGTISKMISAAWKKLTADEKAKYVQLSEEDKKRYTIEMEMWMEAKKQKESNANKNENKNS</sequence>
<feature type="DNA-binding region" description="HMG box" evidence="3">
    <location>
        <begin position="304"/>
        <end position="372"/>
    </location>
</feature>
<evidence type="ECO:0000313" key="7">
    <source>
        <dbReference type="EMBL" id="ORX42342.1"/>
    </source>
</evidence>
<keyword evidence="4" id="KW-0175">Coiled coil</keyword>
<feature type="region of interest" description="Disordered" evidence="5">
    <location>
        <begin position="166"/>
        <end position="187"/>
    </location>
</feature>
<reference evidence="7 8" key="1">
    <citation type="submission" date="2016-08" db="EMBL/GenBank/DDBJ databases">
        <title>Genomes of anaerobic fungi encode conserved fungal cellulosomes for biomass hydrolysis.</title>
        <authorList>
            <consortium name="DOE Joint Genome Institute"/>
            <person name="Haitjema C.H."/>
            <person name="Gilmore S.P."/>
            <person name="Henske J.K."/>
            <person name="Solomon K.V."/>
            <person name="De Groot R."/>
            <person name="Kuo A."/>
            <person name="Mondo S.J."/>
            <person name="Salamov A.A."/>
            <person name="Labutti K."/>
            <person name="Zhao Z."/>
            <person name="Chiniquy J."/>
            <person name="Barry K."/>
            <person name="Brewer H.M."/>
            <person name="Purvine S.O."/>
            <person name="Wright A.T."/>
            <person name="Boxma B."/>
            <person name="Van Alen T."/>
            <person name="Hackstein J.H."/>
            <person name="Baker S.E."/>
            <person name="Grigoriev I.V."/>
            <person name="O'Malley M.A."/>
        </authorList>
    </citation>
    <scope>NUCLEOTIDE SEQUENCE [LARGE SCALE GENOMIC DNA]</scope>
    <source>
        <strain evidence="8">finn</strain>
    </source>
</reference>
<evidence type="ECO:0000259" key="6">
    <source>
        <dbReference type="PROSITE" id="PS50118"/>
    </source>
</evidence>